<dbReference type="RefSeq" id="XP_040761316.1">
    <property type="nucleotide sequence ID" value="XM_040902079.1"/>
</dbReference>
<dbReference type="Proteomes" id="UP000076871">
    <property type="component" value="Unassembled WGS sequence"/>
</dbReference>
<feature type="region of interest" description="Disordered" evidence="1">
    <location>
        <begin position="1"/>
        <end position="79"/>
    </location>
</feature>
<dbReference type="GeneID" id="63819110"/>
<proteinExistence type="predicted"/>
<organism evidence="2 3">
    <name type="scientific">Laetiporus sulphureus 93-53</name>
    <dbReference type="NCBI Taxonomy" id="1314785"/>
    <lineage>
        <taxon>Eukaryota</taxon>
        <taxon>Fungi</taxon>
        <taxon>Dikarya</taxon>
        <taxon>Basidiomycota</taxon>
        <taxon>Agaricomycotina</taxon>
        <taxon>Agaricomycetes</taxon>
        <taxon>Polyporales</taxon>
        <taxon>Laetiporus</taxon>
    </lineage>
</organism>
<name>A0A165CWE4_9APHY</name>
<feature type="compositionally biased region" description="Polar residues" evidence="1">
    <location>
        <begin position="152"/>
        <end position="167"/>
    </location>
</feature>
<feature type="region of interest" description="Disordered" evidence="1">
    <location>
        <begin position="91"/>
        <end position="170"/>
    </location>
</feature>
<sequence length="217" mass="23790">MSGPRNNLDDLRRRQAVGTPASSPKPESSTQQKFSRFKPSKSFSTSDHVAVRTPPGGLPSFATPGFGKKKPAPLRTNMAADNSIPIIDVSSDESFSAKPPTAHVPNKRLSVESSSDAENVLPPKRVKVESHQKENERPSVRDKGKAREVPSRITNSHGDGNRESSPARSIPHATVLPATGFARTTSTPFLPIDHSDLFSVRTFQHYMQWCSSRYMTI</sequence>
<evidence type="ECO:0000313" key="3">
    <source>
        <dbReference type="Proteomes" id="UP000076871"/>
    </source>
</evidence>
<feature type="compositionally biased region" description="Basic and acidic residues" evidence="1">
    <location>
        <begin position="126"/>
        <end position="150"/>
    </location>
</feature>
<feature type="compositionally biased region" description="Polar residues" evidence="1">
    <location>
        <begin position="20"/>
        <end position="32"/>
    </location>
</feature>
<reference evidence="2 3" key="1">
    <citation type="journal article" date="2016" name="Mol. Biol. Evol.">
        <title>Comparative Genomics of Early-Diverging Mushroom-Forming Fungi Provides Insights into the Origins of Lignocellulose Decay Capabilities.</title>
        <authorList>
            <person name="Nagy L.G."/>
            <person name="Riley R."/>
            <person name="Tritt A."/>
            <person name="Adam C."/>
            <person name="Daum C."/>
            <person name="Floudas D."/>
            <person name="Sun H."/>
            <person name="Yadav J.S."/>
            <person name="Pangilinan J."/>
            <person name="Larsson K.H."/>
            <person name="Matsuura K."/>
            <person name="Barry K."/>
            <person name="Labutti K."/>
            <person name="Kuo R."/>
            <person name="Ohm R.A."/>
            <person name="Bhattacharya S.S."/>
            <person name="Shirouzu T."/>
            <person name="Yoshinaga Y."/>
            <person name="Martin F.M."/>
            <person name="Grigoriev I.V."/>
            <person name="Hibbett D.S."/>
        </authorList>
    </citation>
    <scope>NUCLEOTIDE SEQUENCE [LARGE SCALE GENOMIC DNA]</scope>
    <source>
        <strain evidence="2 3">93-53</strain>
    </source>
</reference>
<protein>
    <submittedName>
        <fullName evidence="2">Uncharacterized protein</fullName>
    </submittedName>
</protein>
<keyword evidence="3" id="KW-1185">Reference proteome</keyword>
<evidence type="ECO:0000313" key="2">
    <source>
        <dbReference type="EMBL" id="KZT03576.1"/>
    </source>
</evidence>
<gene>
    <name evidence="2" type="ORF">LAESUDRAFT_337976</name>
</gene>
<evidence type="ECO:0000256" key="1">
    <source>
        <dbReference type="SAM" id="MobiDB-lite"/>
    </source>
</evidence>
<accession>A0A165CWE4</accession>
<dbReference type="AlphaFoldDB" id="A0A165CWE4"/>
<dbReference type="OrthoDB" id="2801358at2759"/>
<dbReference type="InParanoid" id="A0A165CWE4"/>
<dbReference type="EMBL" id="KV427643">
    <property type="protein sequence ID" value="KZT03576.1"/>
    <property type="molecule type" value="Genomic_DNA"/>
</dbReference>